<dbReference type="RefSeq" id="WP_343185690.1">
    <property type="nucleotide sequence ID" value="NZ_JBCITM010000006.1"/>
</dbReference>
<comment type="caution">
    <text evidence="2">The sequence shown here is derived from an EMBL/GenBank/DDBJ whole genome shotgun (WGS) entry which is preliminary data.</text>
</comment>
<dbReference type="Proteomes" id="UP001407405">
    <property type="component" value="Unassembled WGS sequence"/>
</dbReference>
<keyword evidence="1" id="KW-1133">Transmembrane helix</keyword>
<evidence type="ECO:0000313" key="2">
    <source>
        <dbReference type="EMBL" id="MEN1760368.1"/>
    </source>
</evidence>
<name>A0ABU9VT73_9CLOT</name>
<evidence type="ECO:0000256" key="1">
    <source>
        <dbReference type="SAM" id="Phobius"/>
    </source>
</evidence>
<keyword evidence="3" id="KW-1185">Reference proteome</keyword>
<gene>
    <name evidence="2" type="ORF">AAIG11_07785</name>
</gene>
<keyword evidence="1" id="KW-0812">Transmembrane</keyword>
<feature type="transmembrane region" description="Helical" evidence="1">
    <location>
        <begin position="76"/>
        <end position="94"/>
    </location>
</feature>
<dbReference type="EMBL" id="JBCITM010000006">
    <property type="protein sequence ID" value="MEN1760368.1"/>
    <property type="molecule type" value="Genomic_DNA"/>
</dbReference>
<feature type="transmembrane region" description="Helical" evidence="1">
    <location>
        <begin position="6"/>
        <end position="27"/>
    </location>
</feature>
<organism evidence="2 3">
    <name type="scientific">Anoxynatronum sibiricum</name>
    <dbReference type="NCBI Taxonomy" id="210623"/>
    <lineage>
        <taxon>Bacteria</taxon>
        <taxon>Bacillati</taxon>
        <taxon>Bacillota</taxon>
        <taxon>Clostridia</taxon>
        <taxon>Eubacteriales</taxon>
        <taxon>Clostridiaceae</taxon>
        <taxon>Anoxynatronum</taxon>
    </lineage>
</organism>
<feature type="transmembrane region" description="Helical" evidence="1">
    <location>
        <begin position="34"/>
        <end position="56"/>
    </location>
</feature>
<accession>A0ABU9VT73</accession>
<sequence length="101" mass="11049">MNQKARSFVAWTFALSYLYAALFYFVLGIRSGTGYLLMAIGYMWIPGTVAIAHGSLNASIGISFVYITGGHVLWNGFHHLSGFVLLALVNLAMWKSISSPT</sequence>
<protein>
    <submittedName>
        <fullName evidence="2">Uncharacterized protein</fullName>
    </submittedName>
</protein>
<proteinExistence type="predicted"/>
<evidence type="ECO:0000313" key="3">
    <source>
        <dbReference type="Proteomes" id="UP001407405"/>
    </source>
</evidence>
<reference evidence="2 3" key="1">
    <citation type="submission" date="2024-04" db="EMBL/GenBank/DDBJ databases">
        <title>Genome sequencing and metabolic network reconstruction of aminoacids and betaine degradation by Anoxynatronum sibiricum.</title>
        <authorList>
            <person name="Detkova E.N."/>
            <person name="Boltjanskaja Y.V."/>
            <person name="Mardanov A.V."/>
            <person name="Kevbrin V."/>
        </authorList>
    </citation>
    <scope>NUCLEOTIDE SEQUENCE [LARGE SCALE GENOMIC DNA]</scope>
    <source>
        <strain evidence="2 3">Z-7981</strain>
    </source>
</reference>
<keyword evidence="1" id="KW-0472">Membrane</keyword>